<dbReference type="Gene3D" id="2.60.40.1090">
    <property type="entry name" value="Fimbrial-type adhesion domain"/>
    <property type="match status" value="1"/>
</dbReference>
<dbReference type="PANTHER" id="PTHR33420">
    <property type="entry name" value="FIMBRIAL SUBUNIT ELFA-RELATED"/>
    <property type="match status" value="1"/>
</dbReference>
<protein>
    <submittedName>
        <fullName evidence="3">Putative Fimbria A protein</fullName>
    </submittedName>
</protein>
<dbReference type="AlphaFoldDB" id="A0A077PDM5"/>
<dbReference type="GO" id="GO:0043709">
    <property type="term" value="P:cell adhesion involved in single-species biofilm formation"/>
    <property type="evidence" value="ECO:0007669"/>
    <property type="project" value="TreeGrafter"/>
</dbReference>
<feature type="domain" description="Fimbrial-type adhesion" evidence="2">
    <location>
        <begin position="39"/>
        <end position="179"/>
    </location>
</feature>
<dbReference type="OrthoDB" id="6466138at2"/>
<feature type="signal peptide" evidence="1">
    <location>
        <begin position="1"/>
        <end position="23"/>
    </location>
</feature>
<sequence length="180" mass="19297">MKLTKFFIVTTTIASMGVFGAQAAEENTSATAMESGTVNFQGMVTNSPCNIANDSVDQTVKFGHIGKANLDAGNEYAQEFKIKLEQCAFNQDKNFTIKFKGMSDTNKAELKMIGAAKNVSVKLTTDEGKPISIGTDIDSMGLKKGTNTLGFIAYAKKAEGATEVTEGDFQGKALFDITYN</sequence>
<evidence type="ECO:0000313" key="3">
    <source>
        <dbReference type="EMBL" id="CDH19243.1"/>
    </source>
</evidence>
<evidence type="ECO:0000313" key="4">
    <source>
        <dbReference type="Proteomes" id="UP000028500"/>
    </source>
</evidence>
<dbReference type="InterPro" id="IPR008966">
    <property type="entry name" value="Adhesion_dom_sf"/>
</dbReference>
<dbReference type="SUPFAM" id="SSF49401">
    <property type="entry name" value="Bacterial adhesins"/>
    <property type="match status" value="1"/>
</dbReference>
<dbReference type="InterPro" id="IPR050263">
    <property type="entry name" value="Bact_Fimbrial_Adh_Pro"/>
</dbReference>
<dbReference type="InterPro" id="IPR000259">
    <property type="entry name" value="Adhesion_dom_fimbrial"/>
</dbReference>
<gene>
    <name evidence="3" type="ORF">XBKQ1_1990008</name>
</gene>
<evidence type="ECO:0000256" key="1">
    <source>
        <dbReference type="SAM" id="SignalP"/>
    </source>
</evidence>
<evidence type="ECO:0000259" key="2">
    <source>
        <dbReference type="Pfam" id="PF00419"/>
    </source>
</evidence>
<name>A0A077PDM5_XENBV</name>
<keyword evidence="1" id="KW-0732">Signal</keyword>
<dbReference type="Pfam" id="PF00419">
    <property type="entry name" value="Fimbrial"/>
    <property type="match status" value="1"/>
</dbReference>
<dbReference type="RefSeq" id="WP_038187764.1">
    <property type="nucleotide sequence ID" value="NZ_CAWLZI010000186.1"/>
</dbReference>
<keyword evidence="4" id="KW-1185">Reference proteome</keyword>
<dbReference type="InterPro" id="IPR036937">
    <property type="entry name" value="Adhesion_dom_fimbrial_sf"/>
</dbReference>
<dbReference type="GO" id="GO:0009289">
    <property type="term" value="C:pilus"/>
    <property type="evidence" value="ECO:0007669"/>
    <property type="project" value="InterPro"/>
</dbReference>
<dbReference type="PANTHER" id="PTHR33420:SF26">
    <property type="entry name" value="FIMBRIAL SUBUNIT"/>
    <property type="match status" value="1"/>
</dbReference>
<dbReference type="Proteomes" id="UP000028500">
    <property type="component" value="Unassembled WGS sequence"/>
</dbReference>
<dbReference type="HOGENOM" id="CLU_088965_0_0_6"/>
<organism evidence="3 4">
    <name type="scientific">Xenorhabdus bovienii str. kraussei Quebec</name>
    <dbReference type="NCBI Taxonomy" id="1398203"/>
    <lineage>
        <taxon>Bacteria</taxon>
        <taxon>Pseudomonadati</taxon>
        <taxon>Pseudomonadota</taxon>
        <taxon>Gammaproteobacteria</taxon>
        <taxon>Enterobacterales</taxon>
        <taxon>Morganellaceae</taxon>
        <taxon>Xenorhabdus</taxon>
    </lineage>
</organism>
<dbReference type="EMBL" id="CBSY010000111">
    <property type="protein sequence ID" value="CDH19243.1"/>
    <property type="molecule type" value="Genomic_DNA"/>
</dbReference>
<comment type="caution">
    <text evidence="3">The sequence shown here is derived from an EMBL/GenBank/DDBJ whole genome shotgun (WGS) entry which is preliminary data.</text>
</comment>
<reference evidence="3" key="1">
    <citation type="submission" date="2013-07" db="EMBL/GenBank/DDBJ databases">
        <title>Sub-species coevolution in mutualistic symbiosis.</title>
        <authorList>
            <person name="Murfin K."/>
            <person name="Klassen J."/>
            <person name="Lee M."/>
            <person name="Forst S."/>
            <person name="Stock P."/>
            <person name="Goodrich-Blair H."/>
        </authorList>
    </citation>
    <scope>NUCLEOTIDE SEQUENCE [LARGE SCALE GENOMIC DNA]</scope>
    <source>
        <strain evidence="3">Kraussei Quebec</strain>
    </source>
</reference>
<proteinExistence type="predicted"/>
<accession>A0A077PDM5</accession>
<feature type="chain" id="PRO_5001722093" evidence="1">
    <location>
        <begin position="24"/>
        <end position="180"/>
    </location>
</feature>